<organism evidence="4">
    <name type="scientific">Davidia involucrata</name>
    <name type="common">Dove tree</name>
    <dbReference type="NCBI Taxonomy" id="16924"/>
    <lineage>
        <taxon>Eukaryota</taxon>
        <taxon>Viridiplantae</taxon>
        <taxon>Streptophyta</taxon>
        <taxon>Embryophyta</taxon>
        <taxon>Tracheophyta</taxon>
        <taxon>Spermatophyta</taxon>
        <taxon>Magnoliopsida</taxon>
        <taxon>eudicotyledons</taxon>
        <taxon>Gunneridae</taxon>
        <taxon>Pentapetalae</taxon>
        <taxon>asterids</taxon>
        <taxon>Cornales</taxon>
        <taxon>Nyssaceae</taxon>
        <taxon>Davidia</taxon>
    </lineage>
</organism>
<keyword evidence="1" id="KW-0560">Oxidoreductase</keyword>
<dbReference type="AlphaFoldDB" id="A0A5B7B432"/>
<dbReference type="GO" id="GO:0070403">
    <property type="term" value="F:NAD+ binding"/>
    <property type="evidence" value="ECO:0007669"/>
    <property type="project" value="InterPro"/>
</dbReference>
<dbReference type="Gene3D" id="3.40.50.720">
    <property type="entry name" value="NAD(P)-binding Rossmann-like Domain"/>
    <property type="match status" value="1"/>
</dbReference>
<dbReference type="InterPro" id="IPR059064">
    <property type="entry name" value="TYRAAT2_C"/>
</dbReference>
<dbReference type="InterPro" id="IPR003099">
    <property type="entry name" value="Prephen_DH"/>
</dbReference>
<feature type="coiled-coil region" evidence="2">
    <location>
        <begin position="238"/>
        <end position="265"/>
    </location>
</feature>
<dbReference type="PANTHER" id="PTHR43207">
    <property type="entry name" value="AROGENATE DEHYDROGENASE-RELATED"/>
    <property type="match status" value="1"/>
</dbReference>
<proteinExistence type="predicted"/>
<reference evidence="4" key="1">
    <citation type="submission" date="2019-08" db="EMBL/GenBank/DDBJ databases">
        <title>Reference gene set and small RNA set construction with multiple tissues from Davidia involucrata Baill.</title>
        <authorList>
            <person name="Yang H."/>
            <person name="Zhou C."/>
            <person name="Li G."/>
            <person name="Wang J."/>
            <person name="Gao P."/>
            <person name="Wang M."/>
            <person name="Wang R."/>
            <person name="Zhao Y."/>
        </authorList>
    </citation>
    <scope>NUCLEOTIDE SEQUENCE</scope>
    <source>
        <tissue evidence="4">Mixed with DoveR01_LX</tissue>
    </source>
</reference>
<keyword evidence="2" id="KW-0175">Coiled coil</keyword>
<feature type="domain" description="Prephenate/arogenate dehydrogenase" evidence="3">
    <location>
        <begin position="14"/>
        <end position="274"/>
    </location>
</feature>
<dbReference type="GO" id="GO:0008977">
    <property type="term" value="F:prephenate dehydrogenase (NAD+) activity"/>
    <property type="evidence" value="ECO:0007669"/>
    <property type="project" value="InterPro"/>
</dbReference>
<dbReference type="SUPFAM" id="SSF51735">
    <property type="entry name" value="NAD(P)-binding Rossmann-fold domains"/>
    <property type="match status" value="1"/>
</dbReference>
<name>A0A5B7B432_DAVIN</name>
<evidence type="ECO:0000313" key="4">
    <source>
        <dbReference type="EMBL" id="MPA63106.1"/>
    </source>
</evidence>
<dbReference type="InterPro" id="IPR045011">
    <property type="entry name" value="TYRAAT1/2"/>
</dbReference>
<gene>
    <name evidence="4" type="ORF">Din_032547</name>
</gene>
<dbReference type="GO" id="GO:0006571">
    <property type="term" value="P:tyrosine biosynthetic process"/>
    <property type="evidence" value="ECO:0007669"/>
    <property type="project" value="InterPro"/>
</dbReference>
<evidence type="ECO:0000256" key="2">
    <source>
        <dbReference type="SAM" id="Coils"/>
    </source>
</evidence>
<dbReference type="Pfam" id="PF26213">
    <property type="entry name" value="TYRAAT1_C"/>
    <property type="match status" value="1"/>
</dbReference>
<evidence type="ECO:0000256" key="1">
    <source>
        <dbReference type="ARBA" id="ARBA00023002"/>
    </source>
</evidence>
<protein>
    <recommendedName>
        <fullName evidence="3">Prephenate/arogenate dehydrogenase domain-containing protein</fullName>
    </recommendedName>
</protein>
<dbReference type="EMBL" id="GHES01032547">
    <property type="protein sequence ID" value="MPA63106.1"/>
    <property type="molecule type" value="Transcribed_RNA"/>
</dbReference>
<evidence type="ECO:0000259" key="3">
    <source>
        <dbReference type="PROSITE" id="PS51176"/>
    </source>
</evidence>
<dbReference type="PROSITE" id="PS51176">
    <property type="entry name" value="PDH_ADH"/>
    <property type="match status" value="1"/>
</dbReference>
<dbReference type="GO" id="GO:0033730">
    <property type="term" value="F:arogenate dehydrogenase (NADP+) activity"/>
    <property type="evidence" value="ECO:0007669"/>
    <property type="project" value="InterPro"/>
</dbReference>
<sequence>MSVSSSSTNSSRTLKIGIVGFGPFGQFLAKTLIKQGHPIRATSRTDYSQLCVHLGITLFRDMDSFLESDNDVILLCTSILSLSEVVRAMPFHCLKRPTLFVDVLSVKEHPRDVLLQVLPEESDVLCTHPMFGPESGKDGWKDLTFVYDRVRIRDEATCSSFLHIFESEGCKMLQMSCEEHDKLAARSQFLTHTVGRILSEMEINSTSIDTKNFQKLVQLKESTVRDSFDLFSGLFIHNKFAKQELKNLELALDKVKQKLLERMNEELDLSVSNH</sequence>
<dbReference type="Pfam" id="PF02153">
    <property type="entry name" value="PDH_N"/>
    <property type="match status" value="1"/>
</dbReference>
<dbReference type="InterPro" id="IPR046826">
    <property type="entry name" value="PDH_N"/>
</dbReference>
<accession>A0A5B7B432</accession>
<dbReference type="InterPro" id="IPR036291">
    <property type="entry name" value="NAD(P)-bd_dom_sf"/>
</dbReference>
<dbReference type="PANTHER" id="PTHR43207:SF3">
    <property type="entry name" value="AROGENATE DEHYDROGENASE 1, CHLOROPLASTIC-LIKE"/>
    <property type="match status" value="1"/>
</dbReference>
<dbReference type="GO" id="GO:0004665">
    <property type="term" value="F:prephenate dehydrogenase (NADP+) activity"/>
    <property type="evidence" value="ECO:0007669"/>
    <property type="project" value="InterPro"/>
</dbReference>